<gene>
    <name evidence="1" type="ORF">RHMOL_Rhmol06G0103100</name>
</gene>
<comment type="caution">
    <text evidence="1">The sequence shown here is derived from an EMBL/GenBank/DDBJ whole genome shotgun (WGS) entry which is preliminary data.</text>
</comment>
<organism evidence="1 2">
    <name type="scientific">Rhododendron molle</name>
    <name type="common">Chinese azalea</name>
    <name type="synonym">Azalea mollis</name>
    <dbReference type="NCBI Taxonomy" id="49168"/>
    <lineage>
        <taxon>Eukaryota</taxon>
        <taxon>Viridiplantae</taxon>
        <taxon>Streptophyta</taxon>
        <taxon>Embryophyta</taxon>
        <taxon>Tracheophyta</taxon>
        <taxon>Spermatophyta</taxon>
        <taxon>Magnoliopsida</taxon>
        <taxon>eudicotyledons</taxon>
        <taxon>Gunneridae</taxon>
        <taxon>Pentapetalae</taxon>
        <taxon>asterids</taxon>
        <taxon>Ericales</taxon>
        <taxon>Ericaceae</taxon>
        <taxon>Ericoideae</taxon>
        <taxon>Rhodoreae</taxon>
        <taxon>Rhododendron</taxon>
    </lineage>
</organism>
<dbReference type="Proteomes" id="UP001062846">
    <property type="component" value="Chromosome 6"/>
</dbReference>
<accession>A0ACC0NCF0</accession>
<keyword evidence="2" id="KW-1185">Reference proteome</keyword>
<reference evidence="1" key="1">
    <citation type="submission" date="2022-02" db="EMBL/GenBank/DDBJ databases">
        <title>Plant Genome Project.</title>
        <authorList>
            <person name="Zhang R.-G."/>
        </authorList>
    </citation>
    <scope>NUCLEOTIDE SEQUENCE</scope>
    <source>
        <strain evidence="1">AT1</strain>
    </source>
</reference>
<evidence type="ECO:0000313" key="1">
    <source>
        <dbReference type="EMBL" id="KAI8550397.1"/>
    </source>
</evidence>
<sequence>MISFLGQEKGPASHIYRSIVDTQSVISKGLKWVIGDGKSVDIWKDWWCGETPLALLFPGNYTNSNAKVVELIEHGRWNLDMLFPLVDQGVIDSISRIKLPLTLNVPDHPTWAGSPSGNFSVAAAYNLINKDEAGVKSLEAELYGSYRGLTIILEKSLANVTIESDSLVVVELINEGNPGNHNRSIIITEAHGLLNSTGTKLSHTYCNANQCADHLAHLGAEQNDELTIAVTTPISLREFLIKDSLLLRQALD</sequence>
<name>A0ACC0NCF0_RHOML</name>
<evidence type="ECO:0000313" key="2">
    <source>
        <dbReference type="Proteomes" id="UP001062846"/>
    </source>
</evidence>
<dbReference type="EMBL" id="CM046393">
    <property type="protein sequence ID" value="KAI8550397.1"/>
    <property type="molecule type" value="Genomic_DNA"/>
</dbReference>
<proteinExistence type="predicted"/>
<protein>
    <submittedName>
        <fullName evidence="1">Uncharacterized protein</fullName>
    </submittedName>
</protein>